<dbReference type="InterPro" id="IPR037473">
    <property type="entry name" value="Lcp-like"/>
</dbReference>
<keyword evidence="1" id="KW-0812">Transmembrane</keyword>
<dbReference type="AlphaFoldDB" id="A0A0E9NRE9"/>
<sequence length="467" mass="52944">MLGFRDTDVIDITPGKPTPKSVRPGVTVRSWDINFPWTEEHVRSEDLEKLRWSCDAAADEALAAGYTTLEKLLDEGGGGRDTALFKKAMQVPEWVDWEQIRRGQDVFYRYAGAFLTALLHQSLLGGFGAGRITEVLARTGGFSVKTARKRLFETTQHILQCTRDPDALKPLTGEGWLSTLRVRLLHARVRNKITTLARSNPSYYDIDKCGIPINDADSIATIISFSSSITHLSFPRMFLYLRPQEIEDYFALWRLIAFYIGCPTDPFKTASSSVAWMQSIYAYEINPHPELSPLLVNNCVEALRDRPPAYTSAQFTYAQVRWLNGPTLSDQLGVTSDKIGLWYRALSFVQFIVVKLWIYTNRSVPSWDMQKVAILRRILWKVIVEDQTIGLGQPTAFDFVHVPQFGKMTEAGKGDGEEELKKIKMEEAWKPKRSVAVLWSIIVMGVLLTMWVGKVCFTRLVPCILHL</sequence>
<keyword evidence="1" id="KW-0472">Membrane</keyword>
<reference evidence="3 4" key="1">
    <citation type="journal article" date="2011" name="J. Gen. Appl. Microbiol.">
        <title>Draft genome sequencing of the enigmatic yeast Saitoella complicata.</title>
        <authorList>
            <person name="Nishida H."/>
            <person name="Hamamoto M."/>
            <person name="Sugiyama J."/>
        </authorList>
    </citation>
    <scope>NUCLEOTIDE SEQUENCE [LARGE SCALE GENOMIC DNA]</scope>
    <source>
        <strain evidence="3 4">NRRL Y-17804</strain>
    </source>
</reference>
<organism evidence="3 4">
    <name type="scientific">Saitoella complicata (strain BCRC 22490 / CBS 7301 / JCM 7358 / NBRC 10748 / NRRL Y-17804)</name>
    <dbReference type="NCBI Taxonomy" id="698492"/>
    <lineage>
        <taxon>Eukaryota</taxon>
        <taxon>Fungi</taxon>
        <taxon>Dikarya</taxon>
        <taxon>Ascomycota</taxon>
        <taxon>Taphrinomycotina</taxon>
        <taxon>Taphrinomycotina incertae sedis</taxon>
        <taxon>Saitoella</taxon>
    </lineage>
</organism>
<dbReference type="GO" id="GO:0016491">
    <property type="term" value="F:oxidoreductase activity"/>
    <property type="evidence" value="ECO:0007669"/>
    <property type="project" value="InterPro"/>
</dbReference>
<feature type="domain" description="ER-bound oxygenase mpaB/mpaB'/Rubber oxygenase catalytic" evidence="2">
    <location>
        <begin position="110"/>
        <end position="337"/>
    </location>
</feature>
<protein>
    <recommendedName>
        <fullName evidence="2">ER-bound oxygenase mpaB/mpaB'/Rubber oxygenase catalytic domain-containing protein</fullName>
    </recommendedName>
</protein>
<gene>
    <name evidence="3" type="ORF">G7K_6088-t1</name>
</gene>
<reference evidence="3 4" key="3">
    <citation type="journal article" date="2015" name="Genome Announc.">
        <title>Draft Genome Sequence of the Archiascomycetous Yeast Saitoella complicata.</title>
        <authorList>
            <person name="Yamauchi K."/>
            <person name="Kondo S."/>
            <person name="Hamamoto M."/>
            <person name="Takahashi Y."/>
            <person name="Ogura Y."/>
            <person name="Hayashi T."/>
            <person name="Nishida H."/>
        </authorList>
    </citation>
    <scope>NUCLEOTIDE SEQUENCE [LARGE SCALE GENOMIC DNA]</scope>
    <source>
        <strain evidence="3 4">NRRL Y-17804</strain>
    </source>
</reference>
<feature type="transmembrane region" description="Helical" evidence="1">
    <location>
        <begin position="434"/>
        <end position="453"/>
    </location>
</feature>
<dbReference type="PANTHER" id="PTHR37539:SF1">
    <property type="entry name" value="ER-BOUND OXYGENASE MPAB_MPAB'_RUBBER OXYGENASE CATALYTIC DOMAIN-CONTAINING PROTEIN"/>
    <property type="match status" value="1"/>
</dbReference>
<dbReference type="InterPro" id="IPR018713">
    <property type="entry name" value="MPAB/Lcp_cat_dom"/>
</dbReference>
<dbReference type="Proteomes" id="UP000033140">
    <property type="component" value="Unassembled WGS sequence"/>
</dbReference>
<dbReference type="EMBL" id="BACD03000057">
    <property type="protein sequence ID" value="GAO52000.1"/>
    <property type="molecule type" value="Genomic_DNA"/>
</dbReference>
<name>A0A0E9NRE9_SAICN</name>
<evidence type="ECO:0000313" key="4">
    <source>
        <dbReference type="Proteomes" id="UP000033140"/>
    </source>
</evidence>
<comment type="caution">
    <text evidence="3">The sequence shown here is derived from an EMBL/GenBank/DDBJ whole genome shotgun (WGS) entry which is preliminary data.</text>
</comment>
<keyword evidence="4" id="KW-1185">Reference proteome</keyword>
<reference evidence="3 4" key="2">
    <citation type="journal article" date="2014" name="J. Gen. Appl. Microbiol.">
        <title>The early diverging ascomycetous budding yeast Saitoella complicata has three histone deacetylases belonging to the Clr6, Hos2, and Rpd3 lineages.</title>
        <authorList>
            <person name="Nishida H."/>
            <person name="Matsumoto T."/>
            <person name="Kondo S."/>
            <person name="Hamamoto M."/>
            <person name="Yoshikawa H."/>
        </authorList>
    </citation>
    <scope>NUCLEOTIDE SEQUENCE [LARGE SCALE GENOMIC DNA]</scope>
    <source>
        <strain evidence="3 4">NRRL Y-17804</strain>
    </source>
</reference>
<dbReference type="Pfam" id="PF09995">
    <property type="entry name" value="MPAB_Lcp_cat"/>
    <property type="match status" value="1"/>
</dbReference>
<keyword evidence="1" id="KW-1133">Transmembrane helix</keyword>
<accession>A0A0E9NRE9</accession>
<proteinExistence type="predicted"/>
<evidence type="ECO:0000313" key="3">
    <source>
        <dbReference type="EMBL" id="GAO52000.1"/>
    </source>
</evidence>
<dbReference type="PANTHER" id="PTHR37539">
    <property type="entry name" value="SECRETED PROTEIN-RELATED"/>
    <property type="match status" value="1"/>
</dbReference>
<dbReference type="OMA" id="FEFQYLP"/>
<dbReference type="STRING" id="698492.A0A0E9NRE9"/>
<evidence type="ECO:0000256" key="1">
    <source>
        <dbReference type="SAM" id="Phobius"/>
    </source>
</evidence>
<evidence type="ECO:0000259" key="2">
    <source>
        <dbReference type="Pfam" id="PF09995"/>
    </source>
</evidence>